<dbReference type="EMBL" id="KV460375">
    <property type="protein sequence ID" value="OCA19578.1"/>
    <property type="molecule type" value="Genomic_DNA"/>
</dbReference>
<dbReference type="AlphaFoldDB" id="A0A1B8Y9C8"/>
<evidence type="ECO:0000313" key="1">
    <source>
        <dbReference type="EMBL" id="OCA19578.1"/>
    </source>
</evidence>
<reference evidence="1" key="2">
    <citation type="journal article" date="2010" name="Science">
        <title>The genome of the Western clawed frog Xenopus tropicalis.</title>
        <authorList>
            <person name="Hellsten U."/>
            <person name="Harland R.M."/>
            <person name="Gilchrist M.J."/>
            <person name="Hendrix D."/>
            <person name="Jurka J."/>
            <person name="Kapitonov V."/>
            <person name="Ovcharenko I."/>
            <person name="Putnam N.H."/>
            <person name="Shu S."/>
            <person name="Taher L."/>
            <person name="Blitz I.L."/>
            <person name="Blumberg B."/>
            <person name="Dichmann D.S."/>
            <person name="Dubchak I."/>
            <person name="Amaya E."/>
            <person name="Detter J.C."/>
            <person name="Fletcher R."/>
            <person name="Gerhard D.S."/>
            <person name="Goodstein D."/>
            <person name="Graves T."/>
            <person name="Grigoriev I.V."/>
            <person name="Grimwood J."/>
            <person name="Kawashima T."/>
            <person name="Lindquist E."/>
            <person name="Lucas S.M."/>
            <person name="Mead P.E."/>
            <person name="Mitros T."/>
            <person name="Ogino H."/>
            <person name="Ohta Y."/>
            <person name="Poliakov A.V."/>
            <person name="Pollet N."/>
            <person name="Robert J."/>
            <person name="Salamov A."/>
            <person name="Sater A.K."/>
            <person name="Schmutz J."/>
            <person name="Terry A."/>
            <person name="Vize P.D."/>
            <person name="Warren W.C."/>
            <person name="Wells D."/>
            <person name="Wills A."/>
            <person name="Wilson R.K."/>
            <person name="Zimmerman L.B."/>
            <person name="Zorn A.M."/>
            <person name="Grainger R."/>
            <person name="Grammer T."/>
            <person name="Khokha M.K."/>
            <person name="Richardson P.M."/>
            <person name="Rokhsar D.S."/>
        </authorList>
    </citation>
    <scope>NUCLEOTIDE SEQUENCE [LARGE SCALE GENOMIC DNA]</scope>
    <source>
        <strain evidence="1">Nigerian</strain>
    </source>
</reference>
<organism evidence="1">
    <name type="scientific">Xenopus tropicalis</name>
    <name type="common">Western clawed frog</name>
    <name type="synonym">Silurana tropicalis</name>
    <dbReference type="NCBI Taxonomy" id="8364"/>
    <lineage>
        <taxon>Eukaryota</taxon>
        <taxon>Metazoa</taxon>
        <taxon>Chordata</taxon>
        <taxon>Craniata</taxon>
        <taxon>Vertebrata</taxon>
        <taxon>Euteleostomi</taxon>
        <taxon>Amphibia</taxon>
        <taxon>Batrachia</taxon>
        <taxon>Anura</taxon>
        <taxon>Pipoidea</taxon>
        <taxon>Pipidae</taxon>
        <taxon>Xenopodinae</taxon>
        <taxon>Xenopus</taxon>
        <taxon>Silurana</taxon>
    </lineage>
</organism>
<sequence length="72" mass="8150">MSKTKTCCQHGDCWYPDISPERDVDDLIVSLDSRSDSCDYRILVKNTVVVSLRTPQHLIELHPVSANRGTPH</sequence>
<accession>A0A1B8Y9C8</accession>
<reference evidence="1" key="1">
    <citation type="submission" date="2009-11" db="EMBL/GenBank/DDBJ databases">
        <authorList>
            <consortium name="US DOE Joint Genome Institute (JGI-PGF)"/>
            <person name="Ottilar R."/>
            <person name="Schmutz J."/>
            <person name="Salamov A."/>
            <person name="Cheng J.F."/>
            <person name="Lucas S."/>
            <person name="Pitluck S."/>
            <person name="Gundlach H."/>
            <person name="Guo Y."/>
            <person name="Haberer G."/>
            <person name="Nasrallah J."/>
            <person name="Mayer K.F.X."/>
            <person name="van de Peer Y."/>
            <person name="Weigel D."/>
            <person name="Grigoriev I.V."/>
        </authorList>
    </citation>
    <scope>NUCLEOTIDE SEQUENCE</scope>
    <source>
        <strain evidence="1">Nigerian</strain>
    </source>
</reference>
<name>A0A1B8Y9C8_XENTR</name>
<gene>
    <name evidence="1" type="ORF">XENTR_v90028661mg</name>
</gene>
<proteinExistence type="predicted"/>
<protein>
    <submittedName>
        <fullName evidence="1">Uncharacterized protein</fullName>
    </submittedName>
</protein>
<reference evidence="1" key="3">
    <citation type="submission" date="2016-05" db="EMBL/GenBank/DDBJ databases">
        <title>WGS assembly of Xenopus tropicalis.</title>
        <authorList>
            <person name="Sessions A."/>
            <person name="Jenkins J."/>
            <person name="Mitros T."/>
            <person name="Lyons J.T."/>
            <person name="Dichmann D.S."/>
            <person name="Robert J."/>
            <person name="Harland R.M."/>
            <person name="Rokhsar D.S."/>
        </authorList>
    </citation>
    <scope>NUCLEOTIDE SEQUENCE</scope>
    <source>
        <strain evidence="1">Nigerian</strain>
    </source>
</reference>